<dbReference type="SMART" id="SM00862">
    <property type="entry name" value="Trans_reg_C"/>
    <property type="match status" value="1"/>
</dbReference>
<evidence type="ECO:0000256" key="1">
    <source>
        <dbReference type="ARBA" id="ARBA00018672"/>
    </source>
</evidence>
<feature type="modified residue" description="4-aspartylphosphate" evidence="6">
    <location>
        <position position="52"/>
    </location>
</feature>
<evidence type="ECO:0000256" key="6">
    <source>
        <dbReference type="PROSITE-ProRule" id="PRU00169"/>
    </source>
</evidence>
<dbReference type="SMART" id="SM00448">
    <property type="entry name" value="REC"/>
    <property type="match status" value="1"/>
</dbReference>
<dbReference type="InterPro" id="IPR001789">
    <property type="entry name" value="Sig_transdc_resp-reg_receiver"/>
</dbReference>
<dbReference type="CDD" id="cd00383">
    <property type="entry name" value="trans_reg_C"/>
    <property type="match status" value="1"/>
</dbReference>
<dbReference type="Proteomes" id="UP001060164">
    <property type="component" value="Chromosome"/>
</dbReference>
<dbReference type="PANTHER" id="PTHR48111:SF2">
    <property type="entry name" value="RESPONSE REGULATOR SAER"/>
    <property type="match status" value="1"/>
</dbReference>
<evidence type="ECO:0000313" key="11">
    <source>
        <dbReference type="Proteomes" id="UP001060164"/>
    </source>
</evidence>
<dbReference type="Gene3D" id="3.40.50.2300">
    <property type="match status" value="1"/>
</dbReference>
<dbReference type="InterPro" id="IPR011006">
    <property type="entry name" value="CheY-like_superfamily"/>
</dbReference>
<dbReference type="InterPro" id="IPR036388">
    <property type="entry name" value="WH-like_DNA-bd_sf"/>
</dbReference>
<gene>
    <name evidence="10" type="ORF">NQ502_11850</name>
</gene>
<evidence type="ECO:0000256" key="2">
    <source>
        <dbReference type="ARBA" id="ARBA00023015"/>
    </source>
</evidence>
<feature type="DNA-binding region" description="OmpR/PhoB-type" evidence="7">
    <location>
        <begin position="126"/>
        <end position="224"/>
    </location>
</feature>
<name>A0ABY5VC44_9FIRM</name>
<dbReference type="Gene3D" id="6.10.250.690">
    <property type="match status" value="1"/>
</dbReference>
<keyword evidence="11" id="KW-1185">Reference proteome</keyword>
<keyword evidence="3 7" id="KW-0238">DNA-binding</keyword>
<sequence length="224" mass="25645">MCKKLLLVDDERGVVDMLRSYFEMSSYLVYTAYSGAEALQKASCQPDLILLDITMPELDGLTVCERLRTHISCPILFLTARDDTADKIRGFQAGADDYIVKPFDIDELGARVAAHIRRENRKPEHSTLRFFNDMTIDYTKRILTINGTAVSLSKREFEIVELLSLNAGQIFDRERIYERIWGMDGSGSSDTIMEHIRKIRAKFASVSFHIYIETVWGVGYKWIG</sequence>
<dbReference type="PROSITE" id="PS50110">
    <property type="entry name" value="RESPONSE_REGULATORY"/>
    <property type="match status" value="1"/>
</dbReference>
<accession>A0ABY5VC44</accession>
<keyword evidence="2" id="KW-0805">Transcription regulation</keyword>
<dbReference type="InterPro" id="IPR039420">
    <property type="entry name" value="WalR-like"/>
</dbReference>
<dbReference type="InterPro" id="IPR001867">
    <property type="entry name" value="OmpR/PhoB-type_DNA-bd"/>
</dbReference>
<dbReference type="Gene3D" id="1.10.10.10">
    <property type="entry name" value="Winged helix-like DNA-binding domain superfamily/Winged helix DNA-binding domain"/>
    <property type="match status" value="1"/>
</dbReference>
<dbReference type="EMBL" id="CP102290">
    <property type="protein sequence ID" value="UWP58084.1"/>
    <property type="molecule type" value="Genomic_DNA"/>
</dbReference>
<evidence type="ECO:0000256" key="4">
    <source>
        <dbReference type="ARBA" id="ARBA00023163"/>
    </source>
</evidence>
<evidence type="ECO:0000256" key="5">
    <source>
        <dbReference type="ARBA" id="ARBA00024867"/>
    </source>
</evidence>
<proteinExistence type="predicted"/>
<dbReference type="PROSITE" id="PS51755">
    <property type="entry name" value="OMPR_PHOB"/>
    <property type="match status" value="1"/>
</dbReference>
<keyword evidence="6" id="KW-0597">Phosphoprotein</keyword>
<evidence type="ECO:0000259" key="9">
    <source>
        <dbReference type="PROSITE" id="PS51755"/>
    </source>
</evidence>
<comment type="function">
    <text evidence="5">May play the central regulatory role in sporulation. It may be an element of the effector pathway responsible for the activation of sporulation genes in response to nutritional stress. Spo0A may act in concert with spo0H (a sigma factor) to control the expression of some genes that are critical to the sporulation process.</text>
</comment>
<keyword evidence="4" id="KW-0804">Transcription</keyword>
<dbReference type="PANTHER" id="PTHR48111">
    <property type="entry name" value="REGULATOR OF RPOS"/>
    <property type="match status" value="1"/>
</dbReference>
<feature type="domain" description="Response regulatory" evidence="8">
    <location>
        <begin position="4"/>
        <end position="116"/>
    </location>
</feature>
<organism evidence="10 11">
    <name type="scientific">Ruminococcus gauvreauii</name>
    <dbReference type="NCBI Taxonomy" id="438033"/>
    <lineage>
        <taxon>Bacteria</taxon>
        <taxon>Bacillati</taxon>
        <taxon>Bacillota</taxon>
        <taxon>Clostridia</taxon>
        <taxon>Eubacteriales</taxon>
        <taxon>Oscillospiraceae</taxon>
        <taxon>Ruminococcus</taxon>
    </lineage>
</organism>
<dbReference type="CDD" id="cd17574">
    <property type="entry name" value="REC_OmpR"/>
    <property type="match status" value="1"/>
</dbReference>
<evidence type="ECO:0000256" key="3">
    <source>
        <dbReference type="ARBA" id="ARBA00023125"/>
    </source>
</evidence>
<evidence type="ECO:0000313" key="10">
    <source>
        <dbReference type="EMBL" id="UWP58084.1"/>
    </source>
</evidence>
<evidence type="ECO:0000259" key="8">
    <source>
        <dbReference type="PROSITE" id="PS50110"/>
    </source>
</evidence>
<dbReference type="Pfam" id="PF00072">
    <property type="entry name" value="Response_reg"/>
    <property type="match status" value="1"/>
</dbReference>
<dbReference type="SUPFAM" id="SSF52172">
    <property type="entry name" value="CheY-like"/>
    <property type="match status" value="1"/>
</dbReference>
<dbReference type="Pfam" id="PF00486">
    <property type="entry name" value="Trans_reg_C"/>
    <property type="match status" value="1"/>
</dbReference>
<reference evidence="10" key="1">
    <citation type="journal article" date="2022" name="Cell">
        <title>Design, construction, and in vivo augmentation of a complex gut microbiome.</title>
        <authorList>
            <person name="Cheng A.G."/>
            <person name="Ho P.Y."/>
            <person name="Aranda-Diaz A."/>
            <person name="Jain S."/>
            <person name="Yu F.B."/>
            <person name="Meng X."/>
            <person name="Wang M."/>
            <person name="Iakiviak M."/>
            <person name="Nagashima K."/>
            <person name="Zhao A."/>
            <person name="Murugkar P."/>
            <person name="Patil A."/>
            <person name="Atabakhsh K."/>
            <person name="Weakley A."/>
            <person name="Yan J."/>
            <person name="Brumbaugh A.R."/>
            <person name="Higginbottom S."/>
            <person name="Dimas A."/>
            <person name="Shiver A.L."/>
            <person name="Deutschbauer A."/>
            <person name="Neff N."/>
            <person name="Sonnenburg J.L."/>
            <person name="Huang K.C."/>
            <person name="Fischbach M.A."/>
        </authorList>
    </citation>
    <scope>NUCLEOTIDE SEQUENCE</scope>
    <source>
        <strain evidence="10">DSM 19829</strain>
    </source>
</reference>
<evidence type="ECO:0000256" key="7">
    <source>
        <dbReference type="PROSITE-ProRule" id="PRU01091"/>
    </source>
</evidence>
<feature type="domain" description="OmpR/PhoB-type" evidence="9">
    <location>
        <begin position="126"/>
        <end position="224"/>
    </location>
</feature>
<protein>
    <recommendedName>
        <fullName evidence="1">Stage 0 sporulation protein A homolog</fullName>
    </recommendedName>
</protein>